<sequence>MKGNVLILSLFAISCIGVHSQTVIHLPQSGERVISSEMTEYLNMEEGWTREKNLWYYYGNQIMVIPAFYTIKETIDSTYISNEREKKIRIENYEESSGSYQTSEDGWKWYDGIWTSNGDTVRSYPPSFTKNAKVIRVKVDNENQRITQTEEIEEFYQIDNDKWTWDPSRKIWLYDHVDIHKLPKYKIIKSKVVSYAD</sequence>
<dbReference type="PROSITE" id="PS51257">
    <property type="entry name" value="PROKAR_LIPOPROTEIN"/>
    <property type="match status" value="1"/>
</dbReference>
<organism evidence="1">
    <name type="scientific">bioreactor metagenome</name>
    <dbReference type="NCBI Taxonomy" id="1076179"/>
    <lineage>
        <taxon>unclassified sequences</taxon>
        <taxon>metagenomes</taxon>
        <taxon>ecological metagenomes</taxon>
    </lineage>
</organism>
<gene>
    <name evidence="1" type="ORF">SDC9_91135</name>
</gene>
<dbReference type="EMBL" id="VSSQ01010485">
    <property type="protein sequence ID" value="MPM44457.1"/>
    <property type="molecule type" value="Genomic_DNA"/>
</dbReference>
<accession>A0A644ZUL9</accession>
<name>A0A644ZUL9_9ZZZZ</name>
<comment type="caution">
    <text evidence="1">The sequence shown here is derived from an EMBL/GenBank/DDBJ whole genome shotgun (WGS) entry which is preliminary data.</text>
</comment>
<proteinExistence type="predicted"/>
<dbReference type="AlphaFoldDB" id="A0A644ZUL9"/>
<protein>
    <submittedName>
        <fullName evidence="1">Uncharacterized protein</fullName>
    </submittedName>
</protein>
<reference evidence="1" key="1">
    <citation type="submission" date="2019-08" db="EMBL/GenBank/DDBJ databases">
        <authorList>
            <person name="Kucharzyk K."/>
            <person name="Murdoch R.W."/>
            <person name="Higgins S."/>
            <person name="Loffler F."/>
        </authorList>
    </citation>
    <scope>NUCLEOTIDE SEQUENCE</scope>
</reference>
<evidence type="ECO:0000313" key="1">
    <source>
        <dbReference type="EMBL" id="MPM44457.1"/>
    </source>
</evidence>